<organism evidence="1 2">
    <name type="scientific">Planococcus antarcticus DSM 14505</name>
    <dbReference type="NCBI Taxonomy" id="1185653"/>
    <lineage>
        <taxon>Bacteria</taxon>
        <taxon>Bacillati</taxon>
        <taxon>Bacillota</taxon>
        <taxon>Bacilli</taxon>
        <taxon>Bacillales</taxon>
        <taxon>Caryophanaceae</taxon>
        <taxon>Planococcus</taxon>
    </lineage>
</organism>
<gene>
    <name evidence="1" type="ORF">A1A1_07899</name>
</gene>
<dbReference type="EMBL" id="AJYB01000023">
    <property type="protein sequence ID" value="EIM07082.1"/>
    <property type="molecule type" value="Genomic_DNA"/>
</dbReference>
<evidence type="ECO:0000313" key="1">
    <source>
        <dbReference type="EMBL" id="EIM07082.1"/>
    </source>
</evidence>
<name>A0AA87IMG8_9BACL</name>
<evidence type="ECO:0000313" key="2">
    <source>
        <dbReference type="Proteomes" id="UP000004725"/>
    </source>
</evidence>
<protein>
    <submittedName>
        <fullName evidence="1">Uncharacterized protein</fullName>
    </submittedName>
</protein>
<dbReference type="AlphaFoldDB" id="A0AA87IMG8"/>
<dbReference type="Proteomes" id="UP000004725">
    <property type="component" value="Unassembled WGS sequence"/>
</dbReference>
<sequence length="65" mass="7398">MVVSVSGREDKTGMVWAVPITSATDKFPTHFSVETKEEKVTGTVENMWKCKKLLTAYYTYLSRGY</sequence>
<accession>A0AA87IMG8</accession>
<proteinExistence type="predicted"/>
<reference evidence="1 2" key="1">
    <citation type="journal article" date="2012" name="J. Bacteriol.">
        <title>Genome Sequence of the Antarctic Psychrophile Bacterium Planococcus antarcticus DSM 14505.</title>
        <authorList>
            <person name="Margolles A."/>
            <person name="Gueimonde M."/>
            <person name="Sanchez B."/>
        </authorList>
    </citation>
    <scope>NUCLEOTIDE SEQUENCE [LARGE SCALE GENOMIC DNA]</scope>
    <source>
        <strain evidence="1 2">DSM 14505</strain>
    </source>
</reference>
<comment type="caution">
    <text evidence="1">The sequence shown here is derived from an EMBL/GenBank/DDBJ whole genome shotgun (WGS) entry which is preliminary data.</text>
</comment>